<feature type="compositionally biased region" description="Basic and acidic residues" evidence="1">
    <location>
        <begin position="270"/>
        <end position="286"/>
    </location>
</feature>
<dbReference type="Proteomes" id="UP001190700">
    <property type="component" value="Unassembled WGS sequence"/>
</dbReference>
<dbReference type="AlphaFoldDB" id="A0AAE0BYD3"/>
<accession>A0AAE0BYD3</accession>
<organism evidence="2 3">
    <name type="scientific">Cymbomonas tetramitiformis</name>
    <dbReference type="NCBI Taxonomy" id="36881"/>
    <lineage>
        <taxon>Eukaryota</taxon>
        <taxon>Viridiplantae</taxon>
        <taxon>Chlorophyta</taxon>
        <taxon>Pyramimonadophyceae</taxon>
        <taxon>Pyramimonadales</taxon>
        <taxon>Pyramimonadaceae</taxon>
        <taxon>Cymbomonas</taxon>
    </lineage>
</organism>
<feature type="region of interest" description="Disordered" evidence="1">
    <location>
        <begin position="270"/>
        <end position="296"/>
    </location>
</feature>
<feature type="region of interest" description="Disordered" evidence="1">
    <location>
        <begin position="199"/>
        <end position="219"/>
    </location>
</feature>
<dbReference type="SUPFAM" id="SSF49879">
    <property type="entry name" value="SMAD/FHA domain"/>
    <property type="match status" value="1"/>
</dbReference>
<sequence length="470" mass="51149">MDRVGICLSKGDARDSCWAAHLPSREALGEGTERGGVWQQLGDLESQDVDHETQQRALDIVQAGTSDEEIELVKLIESLSNRIQVRDHPQSPRRRQGSRPPCVLCRALASVLELRYLPGMRKKRHLPGRKHHLPGRGRKGKDRTSLPSQSRVGWAILAELEVENFSLRSNNTAQTGLNLDQISLMDSSADKLLVPGQSRSHVAKKMKMKKPAGQGRKSVTADARLRTNSQGMMMMGQHKERSLTEWTSMEAGIGGALPPVDEETMDMIISKKDSPEGRDLDTRPRDSGTPQLDSGQTLSELAAAVAGIGDWGSVQEDGKLSAFPELEASGSEYTKPPFVPVSTTDPGARALTVAGAKFRVELLCPDGSTLLCNHGVQYLGRGMGGITLKKVSREHIALDADIYTGAVVLKVLGKNAIGVRESGQGRWRAVYKNDNCPLPSGSEFAMLMPDENDTGENIAFMLLVESLTNE</sequence>
<evidence type="ECO:0000313" key="3">
    <source>
        <dbReference type="Proteomes" id="UP001190700"/>
    </source>
</evidence>
<feature type="compositionally biased region" description="Basic residues" evidence="1">
    <location>
        <begin position="201"/>
        <end position="210"/>
    </location>
</feature>
<reference evidence="2 3" key="1">
    <citation type="journal article" date="2015" name="Genome Biol. Evol.">
        <title>Comparative Genomics of a Bacterivorous Green Alga Reveals Evolutionary Causalities and Consequences of Phago-Mixotrophic Mode of Nutrition.</title>
        <authorList>
            <person name="Burns J.A."/>
            <person name="Paasch A."/>
            <person name="Narechania A."/>
            <person name="Kim E."/>
        </authorList>
    </citation>
    <scope>NUCLEOTIDE SEQUENCE [LARGE SCALE GENOMIC DNA]</scope>
    <source>
        <strain evidence="2 3">PLY_AMNH</strain>
    </source>
</reference>
<dbReference type="CDD" id="cd22671">
    <property type="entry name" value="FHA_APTX-like"/>
    <property type="match status" value="1"/>
</dbReference>
<proteinExistence type="predicted"/>
<feature type="region of interest" description="Disordered" evidence="1">
    <location>
        <begin position="122"/>
        <end position="148"/>
    </location>
</feature>
<keyword evidence="3" id="KW-1185">Reference proteome</keyword>
<gene>
    <name evidence="2" type="ORF">CYMTET_46087</name>
</gene>
<dbReference type="EMBL" id="LGRX02031993">
    <property type="protein sequence ID" value="KAK3244294.1"/>
    <property type="molecule type" value="Genomic_DNA"/>
</dbReference>
<feature type="compositionally biased region" description="Basic residues" evidence="1">
    <location>
        <begin position="122"/>
        <end position="141"/>
    </location>
</feature>
<dbReference type="InterPro" id="IPR008984">
    <property type="entry name" value="SMAD_FHA_dom_sf"/>
</dbReference>
<dbReference type="Gene3D" id="2.60.200.20">
    <property type="match status" value="1"/>
</dbReference>
<evidence type="ECO:0000256" key="1">
    <source>
        <dbReference type="SAM" id="MobiDB-lite"/>
    </source>
</evidence>
<comment type="caution">
    <text evidence="2">The sequence shown here is derived from an EMBL/GenBank/DDBJ whole genome shotgun (WGS) entry which is preliminary data.</text>
</comment>
<name>A0AAE0BYD3_9CHLO</name>
<evidence type="ECO:0000313" key="2">
    <source>
        <dbReference type="EMBL" id="KAK3244294.1"/>
    </source>
</evidence>
<protein>
    <submittedName>
        <fullName evidence="2">Uncharacterized protein</fullName>
    </submittedName>
</protein>